<dbReference type="InterPro" id="IPR021765">
    <property type="entry name" value="UstYa-like"/>
</dbReference>
<evidence type="ECO:0000256" key="3">
    <source>
        <dbReference type="SAM" id="MobiDB-lite"/>
    </source>
</evidence>
<comment type="similarity">
    <text evidence="2">Belongs to the ustYa family.</text>
</comment>
<dbReference type="Proteomes" id="UP000664203">
    <property type="component" value="Unassembled WGS sequence"/>
</dbReference>
<evidence type="ECO:0000256" key="1">
    <source>
        <dbReference type="ARBA" id="ARBA00004685"/>
    </source>
</evidence>
<dbReference type="EMBL" id="CAJPDR010000121">
    <property type="protein sequence ID" value="CAF9919346.1"/>
    <property type="molecule type" value="Genomic_DNA"/>
</dbReference>
<gene>
    <name evidence="4" type="ORF">ALECFALPRED_001131</name>
</gene>
<organism evidence="4 5">
    <name type="scientific">Alectoria fallacina</name>
    <dbReference type="NCBI Taxonomy" id="1903189"/>
    <lineage>
        <taxon>Eukaryota</taxon>
        <taxon>Fungi</taxon>
        <taxon>Dikarya</taxon>
        <taxon>Ascomycota</taxon>
        <taxon>Pezizomycotina</taxon>
        <taxon>Lecanoromycetes</taxon>
        <taxon>OSLEUM clade</taxon>
        <taxon>Lecanoromycetidae</taxon>
        <taxon>Lecanorales</taxon>
        <taxon>Lecanorineae</taxon>
        <taxon>Parmeliaceae</taxon>
        <taxon>Alectoria</taxon>
    </lineage>
</organism>
<comment type="pathway">
    <text evidence="1">Mycotoxin biosynthesis.</text>
</comment>
<dbReference type="GO" id="GO:0043386">
    <property type="term" value="P:mycotoxin biosynthetic process"/>
    <property type="evidence" value="ECO:0007669"/>
    <property type="project" value="InterPro"/>
</dbReference>
<dbReference type="AlphaFoldDB" id="A0A8H3F4V5"/>
<proteinExistence type="inferred from homology"/>
<feature type="region of interest" description="Disordered" evidence="3">
    <location>
        <begin position="164"/>
        <end position="194"/>
    </location>
</feature>
<evidence type="ECO:0000256" key="2">
    <source>
        <dbReference type="ARBA" id="ARBA00035112"/>
    </source>
</evidence>
<comment type="caution">
    <text evidence="4">The sequence shown here is derived from an EMBL/GenBank/DDBJ whole genome shotgun (WGS) entry which is preliminary data.</text>
</comment>
<evidence type="ECO:0000313" key="5">
    <source>
        <dbReference type="Proteomes" id="UP000664203"/>
    </source>
</evidence>
<name>A0A8H3F4V5_9LECA</name>
<keyword evidence="5" id="KW-1185">Reference proteome</keyword>
<sequence length="216" mass="24753">MKLLAPVLKQIDNRYHLVQFNGSLTWPSPYRGHPSPEIDAEWDKLEESTYPPPHTATPFLFPPRTTTLTSFFTLPLVYPGSSTLEEVLLSGGTADDVRLPEELGGGYMTSFEVIHQLHCLNLIRKATYYDYYKDRAIEFTDKPKTARLHIGDFLSSLPVPHSFLPPRRKLSADNKGKRPLHRDDTPKHHVPRRCWANEQPLDQRLSASVRQFQHVA</sequence>
<dbReference type="OrthoDB" id="3687641at2759"/>
<dbReference type="PANTHER" id="PTHR33365">
    <property type="entry name" value="YALI0B05434P"/>
    <property type="match status" value="1"/>
</dbReference>
<evidence type="ECO:0000313" key="4">
    <source>
        <dbReference type="EMBL" id="CAF9919346.1"/>
    </source>
</evidence>
<feature type="compositionally biased region" description="Basic and acidic residues" evidence="3">
    <location>
        <begin position="170"/>
        <end position="187"/>
    </location>
</feature>
<dbReference type="Pfam" id="PF11807">
    <property type="entry name" value="UstYa"/>
    <property type="match status" value="1"/>
</dbReference>
<dbReference type="PANTHER" id="PTHR33365:SF4">
    <property type="entry name" value="CYCLOCHLOROTINE BIOSYNTHESIS PROTEIN O"/>
    <property type="match status" value="1"/>
</dbReference>
<accession>A0A8H3F4V5</accession>
<reference evidence="4" key="1">
    <citation type="submission" date="2021-03" db="EMBL/GenBank/DDBJ databases">
        <authorList>
            <person name="Tagirdzhanova G."/>
        </authorList>
    </citation>
    <scope>NUCLEOTIDE SEQUENCE</scope>
</reference>
<protein>
    <submittedName>
        <fullName evidence="4">Uncharacterized protein</fullName>
    </submittedName>
</protein>